<reference evidence="2" key="1">
    <citation type="submission" date="2019-03" db="EMBL/GenBank/DDBJ databases">
        <title>WGS assembly of Setaria viridis.</title>
        <authorList>
            <person name="Huang P."/>
            <person name="Jenkins J."/>
            <person name="Grimwood J."/>
            <person name="Barry K."/>
            <person name="Healey A."/>
            <person name="Mamidi S."/>
            <person name="Sreedasyam A."/>
            <person name="Shu S."/>
            <person name="Feldman M."/>
            <person name="Wu J."/>
            <person name="Yu Y."/>
            <person name="Chen C."/>
            <person name="Johnson J."/>
            <person name="Rokhsar D."/>
            <person name="Baxter I."/>
            <person name="Schmutz J."/>
            <person name="Brutnell T."/>
            <person name="Kellogg E."/>
        </authorList>
    </citation>
    <scope>NUCLEOTIDE SEQUENCE [LARGE SCALE GENOMIC DNA]</scope>
</reference>
<accession>A0A4V6D443</accession>
<organism evidence="2 3">
    <name type="scientific">Setaria viridis</name>
    <name type="common">Green bristlegrass</name>
    <name type="synonym">Setaria italica subsp. viridis</name>
    <dbReference type="NCBI Taxonomy" id="4556"/>
    <lineage>
        <taxon>Eukaryota</taxon>
        <taxon>Viridiplantae</taxon>
        <taxon>Streptophyta</taxon>
        <taxon>Embryophyta</taxon>
        <taxon>Tracheophyta</taxon>
        <taxon>Spermatophyta</taxon>
        <taxon>Magnoliopsida</taxon>
        <taxon>Liliopsida</taxon>
        <taxon>Poales</taxon>
        <taxon>Poaceae</taxon>
        <taxon>PACMAD clade</taxon>
        <taxon>Panicoideae</taxon>
        <taxon>Panicodae</taxon>
        <taxon>Paniceae</taxon>
        <taxon>Cenchrinae</taxon>
        <taxon>Setaria</taxon>
    </lineage>
</organism>
<evidence type="ECO:0000313" key="2">
    <source>
        <dbReference type="EMBL" id="TKW05066.1"/>
    </source>
</evidence>
<dbReference type="Proteomes" id="UP000298652">
    <property type="component" value="Chromosome 7"/>
</dbReference>
<protein>
    <submittedName>
        <fullName evidence="2">Uncharacterized protein</fullName>
    </submittedName>
</protein>
<feature type="compositionally biased region" description="Gly residues" evidence="1">
    <location>
        <begin position="1"/>
        <end position="12"/>
    </location>
</feature>
<evidence type="ECO:0000313" key="3">
    <source>
        <dbReference type="Proteomes" id="UP000298652"/>
    </source>
</evidence>
<name>A0A4V6D443_SETVI</name>
<sequence>MESGAGGTGGGNVPEDANDHCPGTQSETAGKAEACAGCPN</sequence>
<dbReference type="EMBL" id="CM016558">
    <property type="protein sequence ID" value="TKW05066.1"/>
    <property type="molecule type" value="Genomic_DNA"/>
</dbReference>
<proteinExistence type="predicted"/>
<keyword evidence="3" id="KW-1185">Reference proteome</keyword>
<feature type="region of interest" description="Disordered" evidence="1">
    <location>
        <begin position="1"/>
        <end position="40"/>
    </location>
</feature>
<gene>
    <name evidence="2" type="ORF">SEVIR_7G152400v2</name>
</gene>
<dbReference type="Gramene" id="TKW05066">
    <property type="protein sequence ID" value="TKW05066"/>
    <property type="gene ID" value="SEVIR_7G152400v2"/>
</dbReference>
<evidence type="ECO:0000256" key="1">
    <source>
        <dbReference type="SAM" id="MobiDB-lite"/>
    </source>
</evidence>
<dbReference type="AlphaFoldDB" id="A0A4V6D443"/>